<keyword evidence="5" id="KW-0732">Signal</keyword>
<dbReference type="PANTHER" id="PTHR35008:SF4">
    <property type="entry name" value="BLL4482 PROTEIN"/>
    <property type="match status" value="1"/>
</dbReference>
<dbReference type="AlphaFoldDB" id="A0A1U9KHC1"/>
<dbReference type="GO" id="GO:0046872">
    <property type="term" value="F:metal ion binding"/>
    <property type="evidence" value="ECO:0007669"/>
    <property type="project" value="UniProtKB-KW"/>
</dbReference>
<dbReference type="InterPro" id="IPR051459">
    <property type="entry name" value="Cytochrome_c-type_DH"/>
</dbReference>
<organism evidence="7 8">
    <name type="scientific">Acetobacter aceti</name>
    <dbReference type="NCBI Taxonomy" id="435"/>
    <lineage>
        <taxon>Bacteria</taxon>
        <taxon>Pseudomonadati</taxon>
        <taxon>Pseudomonadota</taxon>
        <taxon>Alphaproteobacteria</taxon>
        <taxon>Acetobacterales</taxon>
        <taxon>Acetobacteraceae</taxon>
        <taxon>Acetobacter</taxon>
        <taxon>Acetobacter subgen. Acetobacter</taxon>
    </lineage>
</organism>
<dbReference type="GO" id="GO:0020037">
    <property type="term" value="F:heme binding"/>
    <property type="evidence" value="ECO:0007669"/>
    <property type="project" value="InterPro"/>
</dbReference>
<evidence type="ECO:0000256" key="3">
    <source>
        <dbReference type="ARBA" id="ARBA00023004"/>
    </source>
</evidence>
<proteinExistence type="predicted"/>
<dbReference type="Gene3D" id="1.10.760.10">
    <property type="entry name" value="Cytochrome c-like domain"/>
    <property type="match status" value="1"/>
</dbReference>
<evidence type="ECO:0000256" key="4">
    <source>
        <dbReference type="PROSITE-ProRule" id="PRU00433"/>
    </source>
</evidence>
<evidence type="ECO:0000256" key="5">
    <source>
        <dbReference type="SAM" id="SignalP"/>
    </source>
</evidence>
<evidence type="ECO:0000313" key="8">
    <source>
        <dbReference type="Proteomes" id="UP000188937"/>
    </source>
</evidence>
<dbReference type="InterPro" id="IPR036909">
    <property type="entry name" value="Cyt_c-like_dom_sf"/>
</dbReference>
<dbReference type="Pfam" id="PF00034">
    <property type="entry name" value="Cytochrom_C"/>
    <property type="match status" value="1"/>
</dbReference>
<keyword evidence="3 4" id="KW-0408">Iron</keyword>
<evidence type="ECO:0000259" key="6">
    <source>
        <dbReference type="PROSITE" id="PS51007"/>
    </source>
</evidence>
<feature type="domain" description="Cytochrome c" evidence="6">
    <location>
        <begin position="25"/>
        <end position="118"/>
    </location>
</feature>
<gene>
    <name evidence="7" type="ORF">A0U92_10595</name>
</gene>
<dbReference type="InterPro" id="IPR009056">
    <property type="entry name" value="Cyt_c-like_dom"/>
</dbReference>
<dbReference type="PANTHER" id="PTHR35008">
    <property type="entry name" value="BLL4482 PROTEIN-RELATED"/>
    <property type="match status" value="1"/>
</dbReference>
<keyword evidence="2 4" id="KW-0479">Metal-binding</keyword>
<feature type="chain" id="PRO_5012323930" description="Cytochrome c domain-containing protein" evidence="5">
    <location>
        <begin position="27"/>
        <end position="158"/>
    </location>
</feature>
<feature type="signal peptide" evidence="5">
    <location>
        <begin position="1"/>
        <end position="26"/>
    </location>
</feature>
<reference evidence="7 8" key="1">
    <citation type="submission" date="2016-03" db="EMBL/GenBank/DDBJ databases">
        <title>Acetic acid bacteria sequencing.</title>
        <authorList>
            <person name="Brandt J."/>
            <person name="Jakob F."/>
            <person name="Vogel R.F."/>
        </authorList>
    </citation>
    <scope>NUCLEOTIDE SEQUENCE [LARGE SCALE GENOMIC DNA]</scope>
    <source>
        <strain evidence="7 8">TMW2.1153</strain>
    </source>
</reference>
<dbReference type="SUPFAM" id="SSF46626">
    <property type="entry name" value="Cytochrome c"/>
    <property type="match status" value="1"/>
</dbReference>
<name>A0A1U9KHC1_ACEAC</name>
<evidence type="ECO:0000256" key="1">
    <source>
        <dbReference type="ARBA" id="ARBA00022617"/>
    </source>
</evidence>
<dbReference type="STRING" id="435.A0U92_10595"/>
<dbReference type="RefSeq" id="WP_077813202.1">
    <property type="nucleotide sequence ID" value="NZ_CP014692.1"/>
</dbReference>
<evidence type="ECO:0000256" key="2">
    <source>
        <dbReference type="ARBA" id="ARBA00022723"/>
    </source>
</evidence>
<dbReference type="PROSITE" id="PS51007">
    <property type="entry name" value="CYTC"/>
    <property type="match status" value="1"/>
</dbReference>
<protein>
    <recommendedName>
        <fullName evidence="6">Cytochrome c domain-containing protein</fullName>
    </recommendedName>
</protein>
<evidence type="ECO:0000313" key="7">
    <source>
        <dbReference type="EMBL" id="AQS85156.1"/>
    </source>
</evidence>
<keyword evidence="1 4" id="KW-0349">Heme</keyword>
<dbReference type="KEGG" id="aace:A0U92_10595"/>
<accession>A0A1U9KHC1</accession>
<dbReference type="Proteomes" id="UP000188937">
    <property type="component" value="Chromosome"/>
</dbReference>
<sequence length="158" mass="16198">MKKILFSLSAAALLASGVTASGKAHAAADGQQLYTGNCSLCHQVSAAGVVGQFPPLKGRIGAIASTPEGKAYVTHVLLNGLSGMIKAGGGTYMGYMPSFGAQSDENIAAILTYVASLSDVKPAPTFTADDVKKERASTLTPPAVLEERNKLNAVHPIP</sequence>
<keyword evidence="8" id="KW-1185">Reference proteome</keyword>
<dbReference type="GO" id="GO:0009055">
    <property type="term" value="F:electron transfer activity"/>
    <property type="evidence" value="ECO:0007669"/>
    <property type="project" value="InterPro"/>
</dbReference>
<dbReference type="EMBL" id="CP014692">
    <property type="protein sequence ID" value="AQS85156.1"/>
    <property type="molecule type" value="Genomic_DNA"/>
</dbReference>
<dbReference type="OrthoDB" id="70223at2"/>